<accession>A0A0F9HY39</accession>
<dbReference type="EMBL" id="LAZR01021058">
    <property type="protein sequence ID" value="KKL86630.1"/>
    <property type="molecule type" value="Genomic_DNA"/>
</dbReference>
<protein>
    <recommendedName>
        <fullName evidence="3">Nitroreductase domain-containing protein</fullName>
    </recommendedName>
</protein>
<sequence>MELKEVLGWRRSIRFYLPFRPVEREKVQKMLEAARRASCVGNVNNTRAIVIWKDQASDELIKALTPPLGYQQMQTAPCFLVWYADAAAYEINAWVDSLKGLADMRRLGSDAEETKQLIDRSLRPIFTPMWQQAAASPLAYMDVGQAVAQATLVAYDEGLGTCCMSSPMMLDKLTKLLKLPETATVVCVMSGGYPAESREAGGQTRKAPFEELFSEMSYGNAFKADPVVWDELRRAKMLQEEAPLSWRDAELKYLMQALGLEDRITDFQIPGSSG</sequence>
<keyword evidence="2" id="KW-0560">Oxidoreductase</keyword>
<dbReference type="PANTHER" id="PTHR43673:SF10">
    <property type="entry name" value="NADH DEHYDROGENASE_NAD(P)H NITROREDUCTASE XCC3605-RELATED"/>
    <property type="match status" value="1"/>
</dbReference>
<name>A0A0F9HY39_9ZZZZ</name>
<evidence type="ECO:0000259" key="3">
    <source>
        <dbReference type="Pfam" id="PF00881"/>
    </source>
</evidence>
<evidence type="ECO:0000256" key="2">
    <source>
        <dbReference type="ARBA" id="ARBA00023002"/>
    </source>
</evidence>
<dbReference type="Gene3D" id="3.40.109.10">
    <property type="entry name" value="NADH Oxidase"/>
    <property type="match status" value="1"/>
</dbReference>
<gene>
    <name evidence="4" type="ORF">LCGC14_1942810</name>
</gene>
<proteinExistence type="inferred from homology"/>
<evidence type="ECO:0000313" key="4">
    <source>
        <dbReference type="EMBL" id="KKL86630.1"/>
    </source>
</evidence>
<dbReference type="AlphaFoldDB" id="A0A0F9HY39"/>
<reference evidence="4" key="1">
    <citation type="journal article" date="2015" name="Nature">
        <title>Complex archaea that bridge the gap between prokaryotes and eukaryotes.</title>
        <authorList>
            <person name="Spang A."/>
            <person name="Saw J.H."/>
            <person name="Jorgensen S.L."/>
            <person name="Zaremba-Niedzwiedzka K."/>
            <person name="Martijn J."/>
            <person name="Lind A.E."/>
            <person name="van Eijk R."/>
            <person name="Schleper C."/>
            <person name="Guy L."/>
            <person name="Ettema T.J."/>
        </authorList>
    </citation>
    <scope>NUCLEOTIDE SEQUENCE</scope>
</reference>
<comment type="similarity">
    <text evidence="1">Belongs to the nitroreductase family.</text>
</comment>
<organism evidence="4">
    <name type="scientific">marine sediment metagenome</name>
    <dbReference type="NCBI Taxonomy" id="412755"/>
    <lineage>
        <taxon>unclassified sequences</taxon>
        <taxon>metagenomes</taxon>
        <taxon>ecological metagenomes</taxon>
    </lineage>
</organism>
<dbReference type="InterPro" id="IPR000415">
    <property type="entry name" value="Nitroreductase-like"/>
</dbReference>
<comment type="caution">
    <text evidence="4">The sequence shown here is derived from an EMBL/GenBank/DDBJ whole genome shotgun (WGS) entry which is preliminary data.</text>
</comment>
<dbReference type="GO" id="GO:0016491">
    <property type="term" value="F:oxidoreductase activity"/>
    <property type="evidence" value="ECO:0007669"/>
    <property type="project" value="UniProtKB-KW"/>
</dbReference>
<feature type="domain" description="Nitroreductase" evidence="3">
    <location>
        <begin position="9"/>
        <end position="59"/>
    </location>
</feature>
<dbReference type="InterPro" id="IPR029479">
    <property type="entry name" value="Nitroreductase"/>
</dbReference>
<feature type="domain" description="Nitroreductase" evidence="3">
    <location>
        <begin position="134"/>
        <end position="193"/>
    </location>
</feature>
<dbReference type="SUPFAM" id="SSF55469">
    <property type="entry name" value="FMN-dependent nitroreductase-like"/>
    <property type="match status" value="1"/>
</dbReference>
<dbReference type="PANTHER" id="PTHR43673">
    <property type="entry name" value="NAD(P)H NITROREDUCTASE YDGI-RELATED"/>
    <property type="match status" value="1"/>
</dbReference>
<evidence type="ECO:0000256" key="1">
    <source>
        <dbReference type="ARBA" id="ARBA00007118"/>
    </source>
</evidence>
<dbReference type="Pfam" id="PF00881">
    <property type="entry name" value="Nitroreductase"/>
    <property type="match status" value="2"/>
</dbReference>